<feature type="region of interest" description="Disordered" evidence="1">
    <location>
        <begin position="1233"/>
        <end position="1314"/>
    </location>
</feature>
<feature type="compositionally biased region" description="Basic and acidic residues" evidence="1">
    <location>
        <begin position="1243"/>
        <end position="1271"/>
    </location>
</feature>
<dbReference type="Gene3D" id="1.10.238.10">
    <property type="entry name" value="EF-hand"/>
    <property type="match status" value="1"/>
</dbReference>
<proteinExistence type="predicted"/>
<dbReference type="PANTHER" id="PTHR34474:SF2">
    <property type="entry name" value="SIGNAL TRANSDUCTION PROTEIN TRAP"/>
    <property type="match status" value="1"/>
</dbReference>
<accession>A0A1Q9DI81</accession>
<dbReference type="EMBL" id="LSRX01000523">
    <property type="protein sequence ID" value="OLP94901.1"/>
    <property type="molecule type" value="Genomic_DNA"/>
</dbReference>
<feature type="domain" description="ABM" evidence="3">
    <location>
        <begin position="410"/>
        <end position="507"/>
    </location>
</feature>
<sequence>MARGMWATTTGRNLVEGRLMGHTMVPLNQAIGGGLEHDCSTWDESYEDEENAQLDLDFSVHDEKLAVNLLVMLQQKEGALLLEPRYIREDGTEDKLVTGVPRAWARFSDLPRAGTFAAKYFVAPEKRNMKTRIDFLAAYGRWRTPSLKQEDVSWWSTLSDVSLDIIRFLEVMREKYRDNLKEAFRDIDGGGGNGLITLKEFEEYCDRLEDSRFRGNNRRERFRAIFRYLDATLEGSISVEEWLQLDTVKRELDRQTGELHDFFIWRYGEIAKAWAVLEKSGDGEMSQEEWSNGLKELGYFGASVELYSVLDTTNDGTINFEEFTCIARHAQGCPDKEIWHFQRWARSHGVMSRSSGCLIALVLGLHAAAFVGVGKLFTEEQRVPKTNLRAVDVAAEPEVDTQALLTGERYIASNRFMVREGAEAAFEQRWAKRKSSLLTLPGFRWFSLMRRLPNDQQSFPDEYSYVSFTIWETKKDFTFWRKGPAFKEAHGGGGILDFVGMVMSSFMTSKGPPKPSFWRGLLPLKSAEQRDRLVSGPGGRPEADGEELLEPEVFVATTRFNVLDQSKTEFEQLWNEQKDKLQDTAGFRFSQLLRRDQAPDDNCNYLSVTVWDDKAAYEQSKAILPPGDMLLQPAQDILYEGKLVLESASLCSAKVAGQAEAGLASLEPLADCAGRSASRIPMQLADERVLEADKINKWTKDLGSVGQHLGPGLASTLTCGRAQAAPENYLADAQDSQAIIMDSREGPAFVDYPEMEDMEFGLHPGEMNEKARAQKAKLREKDGWQNVMSVQSRSKKTQALADEQATQQFLKEYLINKNLDDLDLDEEVVPSRADEARNAVRHSDAGSGTVKHLKASGRSKEGAAVVISESVPAAQARDPLELEEERTRLVNEICCPRTRTDVRAWIEKIIAIEQTQVPEKKRKRKMRANGSESGLSGQTGYTAYTGVTGTTATALHTVGGSIAGRSHRPKSLDSDESLVVHHSKGDEPLSVKERVQVWGGLSPISVAVPLQWPWLFVCADAVLDLPVRWEGDYLISVSAVGVLIDKETGGTPTKQEEQPMANDTPPDWGGAALPTWGKAEECSDSAPTNQQGNPDGKEMALVVRTVQNHMARAREKQQRKENLDIHEHIKQKQIEQAVLQEDVSDALIADPLNELFGIRATRGEPETKVDEAMPEWVLPQLRPASSRIIRGLSPIEAGPRALRQWNQDDFENASLPPKQRYPAMIMTSNLGYRRNQPQAKMTVETKDGVRDEDNHDTEGTETPARADEGGERQTTSPLIGEHEITQDVASQRGIKEQSDEDRPPDLPLLCPPLRSLPRRDLRATLDSKMPTALDDRGIQLLNRRVHRRASTNINVLACTNCWANEMLMDAPYNLDAYNTDEEMWLAYRKAVREQYRARRKRKRAEGTWDKDEHRGRPLQPRYEPPHFEPQQGRPPLDRSHHYLEGGSPLCDDANMGEQ</sequence>
<organism evidence="4 5">
    <name type="scientific">Symbiodinium microadriaticum</name>
    <name type="common">Dinoflagellate</name>
    <name type="synonym">Zooxanthella microadriatica</name>
    <dbReference type="NCBI Taxonomy" id="2951"/>
    <lineage>
        <taxon>Eukaryota</taxon>
        <taxon>Sar</taxon>
        <taxon>Alveolata</taxon>
        <taxon>Dinophyceae</taxon>
        <taxon>Suessiales</taxon>
        <taxon>Symbiodiniaceae</taxon>
        <taxon>Symbiodinium</taxon>
    </lineage>
</organism>
<dbReference type="SUPFAM" id="SSF54909">
    <property type="entry name" value="Dimeric alpha+beta barrel"/>
    <property type="match status" value="2"/>
</dbReference>
<evidence type="ECO:0000313" key="5">
    <source>
        <dbReference type="Proteomes" id="UP000186817"/>
    </source>
</evidence>
<comment type="caution">
    <text evidence="4">The sequence shown here is derived from an EMBL/GenBank/DDBJ whole genome shotgun (WGS) entry which is preliminary data.</text>
</comment>
<feature type="region of interest" description="Disordered" evidence="1">
    <location>
        <begin position="1399"/>
        <end position="1458"/>
    </location>
</feature>
<protein>
    <submittedName>
        <fullName evidence="4">Uncharacterized protein</fullName>
    </submittedName>
</protein>
<evidence type="ECO:0000259" key="2">
    <source>
        <dbReference type="PROSITE" id="PS50222"/>
    </source>
</evidence>
<feature type="domain" description="EF-hand" evidence="2">
    <location>
        <begin position="265"/>
        <end position="300"/>
    </location>
</feature>
<evidence type="ECO:0000313" key="4">
    <source>
        <dbReference type="EMBL" id="OLP94901.1"/>
    </source>
</evidence>
<dbReference type="InterPro" id="IPR007138">
    <property type="entry name" value="ABM_dom"/>
</dbReference>
<dbReference type="InterPro" id="IPR011992">
    <property type="entry name" value="EF-hand-dom_pair"/>
</dbReference>
<dbReference type="GO" id="GO:0005509">
    <property type="term" value="F:calcium ion binding"/>
    <property type="evidence" value="ECO:0007669"/>
    <property type="project" value="InterPro"/>
</dbReference>
<dbReference type="Pfam" id="PF03992">
    <property type="entry name" value="ABM"/>
    <property type="match status" value="2"/>
</dbReference>
<dbReference type="CDD" id="cd00051">
    <property type="entry name" value="EFh"/>
    <property type="match status" value="1"/>
</dbReference>
<dbReference type="InterPro" id="IPR002048">
    <property type="entry name" value="EF_hand_dom"/>
</dbReference>
<reference evidence="4 5" key="1">
    <citation type="submission" date="2016-02" db="EMBL/GenBank/DDBJ databases">
        <title>Genome analysis of coral dinoflagellate symbionts highlights evolutionary adaptations to a symbiotic lifestyle.</title>
        <authorList>
            <person name="Aranda M."/>
            <person name="Li Y."/>
            <person name="Liew Y.J."/>
            <person name="Baumgarten S."/>
            <person name="Simakov O."/>
            <person name="Wilson M."/>
            <person name="Piel J."/>
            <person name="Ashoor H."/>
            <person name="Bougouffa S."/>
            <person name="Bajic V.B."/>
            <person name="Ryu T."/>
            <person name="Ravasi T."/>
            <person name="Bayer T."/>
            <person name="Micklem G."/>
            <person name="Kim H."/>
            <person name="Bhak J."/>
            <person name="Lajeunesse T.C."/>
            <person name="Voolstra C.R."/>
        </authorList>
    </citation>
    <scope>NUCLEOTIDE SEQUENCE [LARGE SCALE GENOMIC DNA]</scope>
    <source>
        <strain evidence="4 5">CCMP2467</strain>
    </source>
</reference>
<feature type="domain" description="EF-hand" evidence="2">
    <location>
        <begin position="217"/>
        <end position="252"/>
    </location>
</feature>
<evidence type="ECO:0000259" key="3">
    <source>
        <dbReference type="PROSITE" id="PS51725"/>
    </source>
</evidence>
<dbReference type="Proteomes" id="UP000186817">
    <property type="component" value="Unassembled WGS sequence"/>
</dbReference>
<dbReference type="SMART" id="SM00054">
    <property type="entry name" value="EFh"/>
    <property type="match status" value="3"/>
</dbReference>
<feature type="compositionally biased region" description="Basic and acidic residues" evidence="1">
    <location>
        <begin position="1293"/>
        <end position="1304"/>
    </location>
</feature>
<dbReference type="SUPFAM" id="SSF47473">
    <property type="entry name" value="EF-hand"/>
    <property type="match status" value="1"/>
</dbReference>
<name>A0A1Q9DI81_SYMMI</name>
<keyword evidence="5" id="KW-1185">Reference proteome</keyword>
<dbReference type="OrthoDB" id="427604at2759"/>
<dbReference type="PROSITE" id="PS50222">
    <property type="entry name" value="EF_HAND_2"/>
    <property type="match status" value="3"/>
</dbReference>
<feature type="region of interest" description="Disordered" evidence="1">
    <location>
        <begin position="836"/>
        <end position="864"/>
    </location>
</feature>
<dbReference type="PANTHER" id="PTHR34474">
    <property type="entry name" value="SIGNAL TRANSDUCTION PROTEIN TRAP"/>
    <property type="match status" value="1"/>
</dbReference>
<dbReference type="InterPro" id="IPR050404">
    <property type="entry name" value="Heme-degrading_MO"/>
</dbReference>
<evidence type="ECO:0000256" key="1">
    <source>
        <dbReference type="SAM" id="MobiDB-lite"/>
    </source>
</evidence>
<feature type="compositionally biased region" description="Basic and acidic residues" evidence="1">
    <location>
        <begin position="1404"/>
        <end position="1415"/>
    </location>
</feature>
<feature type="region of interest" description="Disordered" evidence="1">
    <location>
        <begin position="1048"/>
        <end position="1067"/>
    </location>
</feature>
<dbReference type="Gene3D" id="3.30.70.100">
    <property type="match status" value="2"/>
</dbReference>
<dbReference type="InterPro" id="IPR011008">
    <property type="entry name" value="Dimeric_a/b-barrel"/>
</dbReference>
<feature type="domain" description="EF-hand" evidence="2">
    <location>
        <begin position="305"/>
        <end position="333"/>
    </location>
</feature>
<dbReference type="PROSITE" id="PS51725">
    <property type="entry name" value="ABM"/>
    <property type="match status" value="1"/>
</dbReference>
<gene>
    <name evidence="4" type="ORF">AK812_SmicGene23008</name>
</gene>